<keyword evidence="1 4" id="KW-0378">Hydrolase</keyword>
<evidence type="ECO:0000313" key="5">
    <source>
        <dbReference type="Proteomes" id="UP001501747"/>
    </source>
</evidence>
<comment type="caution">
    <text evidence="4">The sequence shown here is derived from an EMBL/GenBank/DDBJ whole genome shotgun (WGS) entry which is preliminary data.</text>
</comment>
<dbReference type="Pfam" id="PF20434">
    <property type="entry name" value="BD-FAE"/>
    <property type="match status" value="1"/>
</dbReference>
<proteinExistence type="predicted"/>
<reference evidence="5" key="1">
    <citation type="journal article" date="2019" name="Int. J. Syst. Evol. Microbiol.">
        <title>The Global Catalogue of Microorganisms (GCM) 10K type strain sequencing project: providing services to taxonomists for standard genome sequencing and annotation.</title>
        <authorList>
            <consortium name="The Broad Institute Genomics Platform"/>
            <consortium name="The Broad Institute Genome Sequencing Center for Infectious Disease"/>
            <person name="Wu L."/>
            <person name="Ma J."/>
        </authorList>
    </citation>
    <scope>NUCLEOTIDE SEQUENCE [LARGE SCALE GENOMIC DNA]</scope>
    <source>
        <strain evidence="5">JCM 17342</strain>
    </source>
</reference>
<gene>
    <name evidence="4" type="ORF">GCM10022247_39090</name>
</gene>
<keyword evidence="5" id="KW-1185">Reference proteome</keyword>
<feature type="region of interest" description="Disordered" evidence="2">
    <location>
        <begin position="1"/>
        <end position="21"/>
    </location>
</feature>
<dbReference type="SUPFAM" id="SSF53474">
    <property type="entry name" value="alpha/beta-Hydrolases"/>
    <property type="match status" value="1"/>
</dbReference>
<accession>A0ABP7SJW9</accession>
<dbReference type="InterPro" id="IPR029058">
    <property type="entry name" value="AB_hydrolase_fold"/>
</dbReference>
<evidence type="ECO:0000313" key="4">
    <source>
        <dbReference type="EMBL" id="GAA4012697.1"/>
    </source>
</evidence>
<organism evidence="4 5">
    <name type="scientific">Allokutzneria multivorans</name>
    <dbReference type="NCBI Taxonomy" id="1142134"/>
    <lineage>
        <taxon>Bacteria</taxon>
        <taxon>Bacillati</taxon>
        <taxon>Actinomycetota</taxon>
        <taxon>Actinomycetes</taxon>
        <taxon>Pseudonocardiales</taxon>
        <taxon>Pseudonocardiaceae</taxon>
        <taxon>Allokutzneria</taxon>
    </lineage>
</organism>
<dbReference type="Gene3D" id="3.40.50.1820">
    <property type="entry name" value="alpha/beta hydrolase"/>
    <property type="match status" value="1"/>
</dbReference>
<dbReference type="RefSeq" id="WP_344876784.1">
    <property type="nucleotide sequence ID" value="NZ_BAABAL010000016.1"/>
</dbReference>
<sequence length="251" mass="26622">MTDSREVLTRPAPGPDSSVPYGEHPDHVADLWFPRGDGPFPVAVVIHGGFWRAEYDRVHARPMCAALRDAGYLVCAPEYRRTGAGGGWPGTLDDTEAWLEALPELLGSRADTSRIGLIGHSAGGHLALWAATRAEVKGVVSLAGVCDLELASRLRLDEDAVGTLLGGTPESVPDRYEVANPVRLTPTEVKTVLLHGDADDIVPVEASRTYAAQAGPLCELRELPGTGHFAVIDPLSSAWPAVLQALADVLA</sequence>
<evidence type="ECO:0000256" key="2">
    <source>
        <dbReference type="SAM" id="MobiDB-lite"/>
    </source>
</evidence>
<evidence type="ECO:0000259" key="3">
    <source>
        <dbReference type="Pfam" id="PF20434"/>
    </source>
</evidence>
<feature type="domain" description="BD-FAE-like" evidence="3">
    <location>
        <begin position="30"/>
        <end position="210"/>
    </location>
</feature>
<dbReference type="EMBL" id="BAABAL010000016">
    <property type="protein sequence ID" value="GAA4012697.1"/>
    <property type="molecule type" value="Genomic_DNA"/>
</dbReference>
<protein>
    <submittedName>
        <fullName evidence="4">Alpha/beta hydrolase</fullName>
    </submittedName>
</protein>
<dbReference type="InterPro" id="IPR050300">
    <property type="entry name" value="GDXG_lipolytic_enzyme"/>
</dbReference>
<dbReference type="GO" id="GO:0016787">
    <property type="term" value="F:hydrolase activity"/>
    <property type="evidence" value="ECO:0007669"/>
    <property type="project" value="UniProtKB-KW"/>
</dbReference>
<name>A0ABP7SJW9_9PSEU</name>
<dbReference type="InterPro" id="IPR049492">
    <property type="entry name" value="BD-FAE-like_dom"/>
</dbReference>
<dbReference type="Proteomes" id="UP001501747">
    <property type="component" value="Unassembled WGS sequence"/>
</dbReference>
<evidence type="ECO:0000256" key="1">
    <source>
        <dbReference type="ARBA" id="ARBA00022801"/>
    </source>
</evidence>
<dbReference type="PANTHER" id="PTHR48081:SF13">
    <property type="entry name" value="ALPHA_BETA HYDROLASE"/>
    <property type="match status" value="1"/>
</dbReference>
<dbReference type="PANTHER" id="PTHR48081">
    <property type="entry name" value="AB HYDROLASE SUPERFAMILY PROTEIN C4A8.06C"/>
    <property type="match status" value="1"/>
</dbReference>